<gene>
    <name evidence="3" type="ordered locus">Desti_0353</name>
</gene>
<dbReference type="SUPFAM" id="SSF56801">
    <property type="entry name" value="Acetyl-CoA synthetase-like"/>
    <property type="match status" value="1"/>
</dbReference>
<protein>
    <submittedName>
        <fullName evidence="3">Acyl-CoA synthetase (AMP-forming)/AMP-acid ligase II</fullName>
    </submittedName>
</protein>
<dbReference type="InterPro" id="IPR025110">
    <property type="entry name" value="AMP-bd_C"/>
</dbReference>
<dbReference type="GO" id="GO:0016878">
    <property type="term" value="F:acid-thiol ligase activity"/>
    <property type="evidence" value="ECO:0007669"/>
    <property type="project" value="UniProtKB-ARBA"/>
</dbReference>
<evidence type="ECO:0000313" key="4">
    <source>
        <dbReference type="Proteomes" id="UP000006055"/>
    </source>
</evidence>
<dbReference type="InterPro" id="IPR000873">
    <property type="entry name" value="AMP-dep_synth/lig_dom"/>
</dbReference>
<dbReference type="InterPro" id="IPR050237">
    <property type="entry name" value="ATP-dep_AMP-bd_enzyme"/>
</dbReference>
<feature type="domain" description="AMP-dependent synthetase/ligase" evidence="1">
    <location>
        <begin position="8"/>
        <end position="364"/>
    </location>
</feature>
<proteinExistence type="predicted"/>
<name>I4C0J9_DESTA</name>
<dbReference type="Gene3D" id="3.40.50.12780">
    <property type="entry name" value="N-terminal domain of ligase-like"/>
    <property type="match status" value="1"/>
</dbReference>
<dbReference type="InterPro" id="IPR042099">
    <property type="entry name" value="ANL_N_sf"/>
</dbReference>
<evidence type="ECO:0000259" key="1">
    <source>
        <dbReference type="Pfam" id="PF00501"/>
    </source>
</evidence>
<organism evidence="3 4">
    <name type="scientific">Desulfomonile tiedjei (strain ATCC 49306 / DSM 6799 / DCB-1)</name>
    <dbReference type="NCBI Taxonomy" id="706587"/>
    <lineage>
        <taxon>Bacteria</taxon>
        <taxon>Pseudomonadati</taxon>
        <taxon>Thermodesulfobacteriota</taxon>
        <taxon>Desulfomonilia</taxon>
        <taxon>Desulfomonilales</taxon>
        <taxon>Desulfomonilaceae</taxon>
        <taxon>Desulfomonile</taxon>
    </lineage>
</organism>
<dbReference type="AlphaFoldDB" id="I4C0J9"/>
<sequence length="495" mass="54709">MNLSEMVDRFAQDMPDHPAVVFEDLTISYAELMSSINKLCHALTKAGVQKGDRIVILMGNRPEFVIGYFACLRIGAVAVTLNPLSTAYELSHYFADSRPVGLFCKSEQIPKIENIPNRDEYLKFIITVEPTDGAISFQQIQDSYSDRFQAVDVDPNHPGVIIFTAGLLGKALGATLSHRNLDSNSNMLRDTCGGGPEHHGLALIPLFHAFGAAVNLLGTVKVGGTVYLVERVDFPRLVPWLKKARITYSGLVPMVYYGLLYHPSCKDLDLSSFQIGISGGAPLSMEIYERFCERYKIDIYQGYGLTESSPVVSWNNVNIPNKPSTVGTPIPDVTVQIHDDNGNPLPVGTVGEVVVNGPNVMLGYIGKPKETETVIRNGWLYTGDLGSLDSDGYLTLVGLKKDLIITSGFNVYCQEVEEILIRHPHVADVALVGVDDLMRGQVIEALVVPEPGVKPDERDIIRFCKEYLSRYKCPRKVIIVKEIRRDVHGKPSEWS</sequence>
<dbReference type="EMBL" id="CP003360">
    <property type="protein sequence ID" value="AFM23090.1"/>
    <property type="molecule type" value="Genomic_DNA"/>
</dbReference>
<keyword evidence="3" id="KW-0436">Ligase</keyword>
<keyword evidence="4" id="KW-1185">Reference proteome</keyword>
<dbReference type="eggNOG" id="COG0318">
    <property type="taxonomic scope" value="Bacteria"/>
</dbReference>
<dbReference type="PATRIC" id="fig|706587.4.peg.399"/>
<dbReference type="Proteomes" id="UP000006055">
    <property type="component" value="Chromosome"/>
</dbReference>
<accession>I4C0J9</accession>
<dbReference type="InterPro" id="IPR045851">
    <property type="entry name" value="AMP-bd_C_sf"/>
</dbReference>
<dbReference type="Gene3D" id="3.30.300.30">
    <property type="match status" value="1"/>
</dbReference>
<dbReference type="HOGENOM" id="CLU_000022_59_7_7"/>
<dbReference type="PANTHER" id="PTHR43767:SF1">
    <property type="entry name" value="NONRIBOSOMAL PEPTIDE SYNTHASE PES1 (EUROFUNG)-RELATED"/>
    <property type="match status" value="1"/>
</dbReference>
<dbReference type="RefSeq" id="WP_014808249.1">
    <property type="nucleotide sequence ID" value="NC_018025.1"/>
</dbReference>
<dbReference type="PANTHER" id="PTHR43767">
    <property type="entry name" value="LONG-CHAIN-FATTY-ACID--COA LIGASE"/>
    <property type="match status" value="1"/>
</dbReference>
<dbReference type="STRING" id="706587.Desti_0353"/>
<reference evidence="4" key="1">
    <citation type="submission" date="2012-06" db="EMBL/GenBank/DDBJ databases">
        <title>Complete sequence of chromosome of Desulfomonile tiedjei DSM 6799.</title>
        <authorList>
            <person name="Lucas S."/>
            <person name="Copeland A."/>
            <person name="Lapidus A."/>
            <person name="Glavina del Rio T."/>
            <person name="Dalin E."/>
            <person name="Tice H."/>
            <person name="Bruce D."/>
            <person name="Goodwin L."/>
            <person name="Pitluck S."/>
            <person name="Peters L."/>
            <person name="Ovchinnikova G."/>
            <person name="Zeytun A."/>
            <person name="Lu M."/>
            <person name="Kyrpides N."/>
            <person name="Mavromatis K."/>
            <person name="Ivanova N."/>
            <person name="Brettin T."/>
            <person name="Detter J.C."/>
            <person name="Han C."/>
            <person name="Larimer F."/>
            <person name="Land M."/>
            <person name="Hauser L."/>
            <person name="Markowitz V."/>
            <person name="Cheng J.-F."/>
            <person name="Hugenholtz P."/>
            <person name="Woyke T."/>
            <person name="Wu D."/>
            <person name="Spring S."/>
            <person name="Schroeder M."/>
            <person name="Brambilla E."/>
            <person name="Klenk H.-P."/>
            <person name="Eisen J.A."/>
        </authorList>
    </citation>
    <scope>NUCLEOTIDE SEQUENCE [LARGE SCALE GENOMIC DNA]</scope>
    <source>
        <strain evidence="4">ATCC 49306 / DSM 6799 / DCB-1</strain>
    </source>
</reference>
<evidence type="ECO:0000259" key="2">
    <source>
        <dbReference type="Pfam" id="PF13193"/>
    </source>
</evidence>
<feature type="domain" description="AMP-binding enzyme C-terminal" evidence="2">
    <location>
        <begin position="415"/>
        <end position="490"/>
    </location>
</feature>
<evidence type="ECO:0000313" key="3">
    <source>
        <dbReference type="EMBL" id="AFM23090.1"/>
    </source>
</evidence>
<dbReference type="Pfam" id="PF00501">
    <property type="entry name" value="AMP-binding"/>
    <property type="match status" value="1"/>
</dbReference>
<dbReference type="KEGG" id="dti:Desti_0353"/>
<dbReference type="Pfam" id="PF13193">
    <property type="entry name" value="AMP-binding_C"/>
    <property type="match status" value="1"/>
</dbReference>